<dbReference type="InterPro" id="IPR052895">
    <property type="entry name" value="HetReg/Transcr_Mod"/>
</dbReference>
<dbReference type="HOGENOM" id="CLU_004184_6_3_1"/>
<dbReference type="EMBL" id="KB446540">
    <property type="protein sequence ID" value="EME43338.1"/>
    <property type="molecule type" value="Genomic_DNA"/>
</dbReference>
<evidence type="ECO:0000259" key="1">
    <source>
        <dbReference type="Pfam" id="PF06985"/>
    </source>
</evidence>
<evidence type="ECO:0000313" key="2">
    <source>
        <dbReference type="EMBL" id="EME43338.1"/>
    </source>
</evidence>
<proteinExistence type="predicted"/>
<dbReference type="STRING" id="675120.M2WMU8"/>
<name>M2WMU8_DOTSN</name>
<reference evidence="2 3" key="2">
    <citation type="journal article" date="2012" name="PLoS Pathog.">
        <title>Diverse lifestyles and strategies of plant pathogenesis encoded in the genomes of eighteen Dothideomycetes fungi.</title>
        <authorList>
            <person name="Ohm R.A."/>
            <person name="Feau N."/>
            <person name="Henrissat B."/>
            <person name="Schoch C.L."/>
            <person name="Horwitz B.A."/>
            <person name="Barry K.W."/>
            <person name="Condon B.J."/>
            <person name="Copeland A.C."/>
            <person name="Dhillon B."/>
            <person name="Glaser F."/>
            <person name="Hesse C.N."/>
            <person name="Kosti I."/>
            <person name="LaButti K."/>
            <person name="Lindquist E.A."/>
            <person name="Lucas S."/>
            <person name="Salamov A.A."/>
            <person name="Bradshaw R.E."/>
            <person name="Ciuffetti L."/>
            <person name="Hamelin R.C."/>
            <person name="Kema G.H.J."/>
            <person name="Lawrence C."/>
            <person name="Scott J.A."/>
            <person name="Spatafora J.W."/>
            <person name="Turgeon B.G."/>
            <person name="de Wit P.J.G.M."/>
            <person name="Zhong S."/>
            <person name="Goodwin S.B."/>
            <person name="Grigoriev I.V."/>
        </authorList>
    </citation>
    <scope>NUCLEOTIDE SEQUENCE [LARGE SCALE GENOMIC DNA]</scope>
    <source>
        <strain evidence="3">NZE10 / CBS 128990</strain>
    </source>
</reference>
<protein>
    <recommendedName>
        <fullName evidence="1">Heterokaryon incompatibility domain-containing protein</fullName>
    </recommendedName>
</protein>
<organism evidence="2 3">
    <name type="scientific">Dothistroma septosporum (strain NZE10 / CBS 128990)</name>
    <name type="common">Red band needle blight fungus</name>
    <name type="synonym">Mycosphaerella pini</name>
    <dbReference type="NCBI Taxonomy" id="675120"/>
    <lineage>
        <taxon>Eukaryota</taxon>
        <taxon>Fungi</taxon>
        <taxon>Dikarya</taxon>
        <taxon>Ascomycota</taxon>
        <taxon>Pezizomycotina</taxon>
        <taxon>Dothideomycetes</taxon>
        <taxon>Dothideomycetidae</taxon>
        <taxon>Mycosphaerellales</taxon>
        <taxon>Mycosphaerellaceae</taxon>
        <taxon>Dothistroma</taxon>
    </lineage>
</organism>
<dbReference type="eggNOG" id="ENOG502RHY9">
    <property type="taxonomic scope" value="Eukaryota"/>
</dbReference>
<accession>M2WMU8</accession>
<feature type="domain" description="Heterokaryon incompatibility" evidence="1">
    <location>
        <begin position="4"/>
        <end position="92"/>
    </location>
</feature>
<evidence type="ECO:0000313" key="3">
    <source>
        <dbReference type="Proteomes" id="UP000016933"/>
    </source>
</evidence>
<dbReference type="PANTHER" id="PTHR24148:SF64">
    <property type="entry name" value="HETEROKARYON INCOMPATIBILITY DOMAIN-CONTAINING PROTEIN"/>
    <property type="match status" value="1"/>
</dbReference>
<keyword evidence="3" id="KW-1185">Reference proteome</keyword>
<dbReference type="Pfam" id="PF06985">
    <property type="entry name" value="HET"/>
    <property type="match status" value="1"/>
</dbReference>
<feature type="non-terminal residue" evidence="2">
    <location>
        <position position="1"/>
    </location>
</feature>
<feature type="non-terminal residue" evidence="2">
    <location>
        <position position="100"/>
    </location>
</feature>
<dbReference type="AlphaFoldDB" id="M2WMU8"/>
<reference evidence="3" key="1">
    <citation type="journal article" date="2012" name="PLoS Genet.">
        <title>The genomes of the fungal plant pathogens Cladosporium fulvum and Dothistroma septosporum reveal adaptation to different hosts and lifestyles but also signatures of common ancestry.</title>
        <authorList>
            <person name="de Wit P.J.G.M."/>
            <person name="van der Burgt A."/>
            <person name="Oekmen B."/>
            <person name="Stergiopoulos I."/>
            <person name="Abd-Elsalam K.A."/>
            <person name="Aerts A.L."/>
            <person name="Bahkali A.H."/>
            <person name="Beenen H.G."/>
            <person name="Chettri P."/>
            <person name="Cox M.P."/>
            <person name="Datema E."/>
            <person name="de Vries R.P."/>
            <person name="Dhillon B."/>
            <person name="Ganley A.R."/>
            <person name="Griffiths S.A."/>
            <person name="Guo Y."/>
            <person name="Hamelin R.C."/>
            <person name="Henrissat B."/>
            <person name="Kabir M.S."/>
            <person name="Jashni M.K."/>
            <person name="Kema G."/>
            <person name="Klaubauf S."/>
            <person name="Lapidus A."/>
            <person name="Levasseur A."/>
            <person name="Lindquist E."/>
            <person name="Mehrabi R."/>
            <person name="Ohm R.A."/>
            <person name="Owen T.J."/>
            <person name="Salamov A."/>
            <person name="Schwelm A."/>
            <person name="Schijlen E."/>
            <person name="Sun H."/>
            <person name="van den Burg H.A."/>
            <person name="van Ham R.C.H.J."/>
            <person name="Zhang S."/>
            <person name="Goodwin S.B."/>
            <person name="Grigoriev I.V."/>
            <person name="Collemare J."/>
            <person name="Bradshaw R.E."/>
        </authorList>
    </citation>
    <scope>NUCLEOTIDE SEQUENCE [LARGE SCALE GENOMIC DNA]</scope>
    <source>
        <strain evidence="3">NZE10 / CBS 128990</strain>
    </source>
</reference>
<dbReference type="InterPro" id="IPR010730">
    <property type="entry name" value="HET"/>
</dbReference>
<sequence>RVEYSALSYCWGNPERCRLLVCDGQRCAITREAYRALQRLRSSTSTTYIWLDALCINQVDNLEKSLQVRKMLTIYKKATRVYVWLGEHRGASKLVTERLA</sequence>
<gene>
    <name evidence="2" type="ORF">DOTSEDRAFT_107185</name>
</gene>
<dbReference type="OrthoDB" id="3553147at2759"/>
<dbReference type="OMA" id="NSERFIW"/>
<dbReference type="PANTHER" id="PTHR24148">
    <property type="entry name" value="ANKYRIN REPEAT DOMAIN-CONTAINING PROTEIN 39 HOMOLOG-RELATED"/>
    <property type="match status" value="1"/>
</dbReference>
<dbReference type="Proteomes" id="UP000016933">
    <property type="component" value="Unassembled WGS sequence"/>
</dbReference>